<name>A0A5D0ND56_9ACTN</name>
<feature type="transmembrane region" description="Helical" evidence="1">
    <location>
        <begin position="6"/>
        <end position="25"/>
    </location>
</feature>
<dbReference type="EMBL" id="VSFG01000008">
    <property type="protein sequence ID" value="TYB42272.1"/>
    <property type="molecule type" value="Genomic_DNA"/>
</dbReference>
<sequence>MDRLESAAWQLAGGSLSAFVLAVVLKAADWRVGCAVVLVSVAAWSRAAPPVAGAALGLIGWLLVTGFDVVEDGGLTIGGMPDLARLGVLVGVGLAASLVGGRPIARRAHDPDAFPLPRRSERR</sequence>
<gene>
    <name evidence="2" type="ORF">FXF69_31100</name>
</gene>
<dbReference type="AlphaFoldDB" id="A0A5D0ND56"/>
<accession>A0A5D0ND56</accession>
<evidence type="ECO:0000256" key="1">
    <source>
        <dbReference type="SAM" id="Phobius"/>
    </source>
</evidence>
<dbReference type="Proteomes" id="UP000323380">
    <property type="component" value="Unassembled WGS sequence"/>
</dbReference>
<keyword evidence="1" id="KW-1133">Transmembrane helix</keyword>
<keyword evidence="1" id="KW-0812">Transmembrane</keyword>
<evidence type="ECO:0000313" key="2">
    <source>
        <dbReference type="EMBL" id="TYB42272.1"/>
    </source>
</evidence>
<comment type="caution">
    <text evidence="2">The sequence shown here is derived from an EMBL/GenBank/DDBJ whole genome shotgun (WGS) entry which is preliminary data.</text>
</comment>
<proteinExistence type="predicted"/>
<evidence type="ECO:0000313" key="3">
    <source>
        <dbReference type="Proteomes" id="UP000323380"/>
    </source>
</evidence>
<organism evidence="2 3">
    <name type="scientific">Actinomadura chibensis</name>
    <dbReference type="NCBI Taxonomy" id="392828"/>
    <lineage>
        <taxon>Bacteria</taxon>
        <taxon>Bacillati</taxon>
        <taxon>Actinomycetota</taxon>
        <taxon>Actinomycetes</taxon>
        <taxon>Streptosporangiales</taxon>
        <taxon>Thermomonosporaceae</taxon>
        <taxon>Actinomadura</taxon>
    </lineage>
</organism>
<keyword evidence="1" id="KW-0472">Membrane</keyword>
<reference evidence="2 3" key="1">
    <citation type="submission" date="2019-08" db="EMBL/GenBank/DDBJ databases">
        <title>Actinomadura sp. nov. CYP1-5 isolated from mountain soil.</title>
        <authorList>
            <person name="Songsumanus A."/>
            <person name="Kuncharoen N."/>
            <person name="Kudo T."/>
            <person name="Yuki M."/>
            <person name="Igarashi Y."/>
            <person name="Tanasupawat S."/>
        </authorList>
    </citation>
    <scope>NUCLEOTIDE SEQUENCE [LARGE SCALE GENOMIC DNA]</scope>
    <source>
        <strain evidence="2 3">JCM 14158</strain>
    </source>
</reference>
<feature type="transmembrane region" description="Helical" evidence="1">
    <location>
        <begin position="83"/>
        <end position="101"/>
    </location>
</feature>
<feature type="transmembrane region" description="Helical" evidence="1">
    <location>
        <begin position="32"/>
        <end position="63"/>
    </location>
</feature>
<protein>
    <submittedName>
        <fullName evidence="2">Uncharacterized protein</fullName>
    </submittedName>
</protein>
<keyword evidence="3" id="KW-1185">Reference proteome</keyword>
<dbReference type="RefSeq" id="WP_067888179.1">
    <property type="nucleotide sequence ID" value="NZ_VSFG01000008.1"/>
</dbReference>